<reference evidence="3" key="2">
    <citation type="submission" date="2023-05" db="EMBL/GenBank/DDBJ databases">
        <authorList>
            <consortium name="Lawrence Berkeley National Laboratory"/>
            <person name="Steindorff A."/>
            <person name="Hensen N."/>
            <person name="Bonometti L."/>
            <person name="Westerberg I."/>
            <person name="Brannstrom I.O."/>
            <person name="Guillou S."/>
            <person name="Cros-Aarteil S."/>
            <person name="Calhoun S."/>
            <person name="Haridas S."/>
            <person name="Kuo A."/>
            <person name="Mondo S."/>
            <person name="Pangilinan J."/>
            <person name="Riley R."/>
            <person name="Labutti K."/>
            <person name="Andreopoulos B."/>
            <person name="Lipzen A."/>
            <person name="Chen C."/>
            <person name="Yanf M."/>
            <person name="Daum C."/>
            <person name="Ng V."/>
            <person name="Clum A."/>
            <person name="Ohm R."/>
            <person name="Martin F."/>
            <person name="Silar P."/>
            <person name="Natvig D."/>
            <person name="Lalanne C."/>
            <person name="Gautier V."/>
            <person name="Ament-Velasquez S.L."/>
            <person name="Kruys A."/>
            <person name="Hutchinson M.I."/>
            <person name="Powell A.J."/>
            <person name="Barry K."/>
            <person name="Miller A.N."/>
            <person name="Grigoriev I.V."/>
            <person name="Debuchy R."/>
            <person name="Gladieux P."/>
            <person name="Thoren M.H."/>
            <person name="Johannesson H."/>
        </authorList>
    </citation>
    <scope>NUCLEOTIDE SEQUENCE</scope>
    <source>
        <strain evidence="3">CBS 123565</strain>
    </source>
</reference>
<evidence type="ECO:0000313" key="3">
    <source>
        <dbReference type="EMBL" id="KAK4131864.1"/>
    </source>
</evidence>
<protein>
    <recommendedName>
        <fullName evidence="2">DUF4187 domain-containing protein</fullName>
    </recommendedName>
</protein>
<dbReference type="SMART" id="SM01173">
    <property type="entry name" value="DUF4187"/>
    <property type="match status" value="1"/>
</dbReference>
<dbReference type="InterPro" id="IPR039249">
    <property type="entry name" value="GPATCH11"/>
</dbReference>
<evidence type="ECO:0000313" key="4">
    <source>
        <dbReference type="Proteomes" id="UP001304895"/>
    </source>
</evidence>
<name>A0AAN6UFP3_9PEZI</name>
<dbReference type="PANTHER" id="PTHR21032:SF0">
    <property type="entry name" value="G PATCH DOMAIN-CONTAINING PROTEIN 11"/>
    <property type="match status" value="1"/>
</dbReference>
<comment type="caution">
    <text evidence="3">The sequence shown here is derived from an EMBL/GenBank/DDBJ whole genome shotgun (WGS) entry which is preliminary data.</text>
</comment>
<dbReference type="EMBL" id="MU853421">
    <property type="protein sequence ID" value="KAK4131864.1"/>
    <property type="molecule type" value="Genomic_DNA"/>
</dbReference>
<feature type="domain" description="DUF4187" evidence="2">
    <location>
        <begin position="42"/>
        <end position="97"/>
    </location>
</feature>
<accession>A0AAN6UFP3</accession>
<dbReference type="Proteomes" id="UP001304895">
    <property type="component" value="Unassembled WGS sequence"/>
</dbReference>
<dbReference type="GO" id="GO:0000776">
    <property type="term" value="C:kinetochore"/>
    <property type="evidence" value="ECO:0007669"/>
    <property type="project" value="TreeGrafter"/>
</dbReference>
<dbReference type="AlphaFoldDB" id="A0AAN6UFP3"/>
<dbReference type="InterPro" id="IPR025239">
    <property type="entry name" value="DUF4187"/>
</dbReference>
<gene>
    <name evidence="3" type="ORF">BT67DRAFT_387095</name>
</gene>
<organism evidence="3 4">
    <name type="scientific">Trichocladium antarcticum</name>
    <dbReference type="NCBI Taxonomy" id="1450529"/>
    <lineage>
        <taxon>Eukaryota</taxon>
        <taxon>Fungi</taxon>
        <taxon>Dikarya</taxon>
        <taxon>Ascomycota</taxon>
        <taxon>Pezizomycotina</taxon>
        <taxon>Sordariomycetes</taxon>
        <taxon>Sordariomycetidae</taxon>
        <taxon>Sordariales</taxon>
        <taxon>Chaetomiaceae</taxon>
        <taxon>Trichocladium</taxon>
    </lineage>
</organism>
<keyword evidence="4" id="KW-1185">Reference proteome</keyword>
<dbReference type="Pfam" id="PF13821">
    <property type="entry name" value="DUF4187"/>
    <property type="match status" value="1"/>
</dbReference>
<proteinExistence type="predicted"/>
<dbReference type="PANTHER" id="PTHR21032">
    <property type="entry name" value="G PATCH DOMAIN-CONTAINING PROTEIN 11"/>
    <property type="match status" value="1"/>
</dbReference>
<evidence type="ECO:0000256" key="1">
    <source>
        <dbReference type="SAM" id="MobiDB-lite"/>
    </source>
</evidence>
<feature type="region of interest" description="Disordered" evidence="1">
    <location>
        <begin position="1"/>
        <end position="28"/>
    </location>
</feature>
<evidence type="ECO:0000259" key="2">
    <source>
        <dbReference type="SMART" id="SM01173"/>
    </source>
</evidence>
<reference evidence="3" key="1">
    <citation type="journal article" date="2023" name="Mol. Phylogenet. Evol.">
        <title>Genome-scale phylogeny and comparative genomics of the fungal order Sordariales.</title>
        <authorList>
            <person name="Hensen N."/>
            <person name="Bonometti L."/>
            <person name="Westerberg I."/>
            <person name="Brannstrom I.O."/>
            <person name="Guillou S."/>
            <person name="Cros-Aarteil S."/>
            <person name="Calhoun S."/>
            <person name="Haridas S."/>
            <person name="Kuo A."/>
            <person name="Mondo S."/>
            <person name="Pangilinan J."/>
            <person name="Riley R."/>
            <person name="LaButti K."/>
            <person name="Andreopoulos B."/>
            <person name="Lipzen A."/>
            <person name="Chen C."/>
            <person name="Yan M."/>
            <person name="Daum C."/>
            <person name="Ng V."/>
            <person name="Clum A."/>
            <person name="Steindorff A."/>
            <person name="Ohm R.A."/>
            <person name="Martin F."/>
            <person name="Silar P."/>
            <person name="Natvig D.O."/>
            <person name="Lalanne C."/>
            <person name="Gautier V."/>
            <person name="Ament-Velasquez S.L."/>
            <person name="Kruys A."/>
            <person name="Hutchinson M.I."/>
            <person name="Powell A.J."/>
            <person name="Barry K."/>
            <person name="Miller A.N."/>
            <person name="Grigoriev I.V."/>
            <person name="Debuchy R."/>
            <person name="Gladieux P."/>
            <person name="Hiltunen Thoren M."/>
            <person name="Johannesson H."/>
        </authorList>
    </citation>
    <scope>NUCLEOTIDE SEQUENCE</scope>
    <source>
        <strain evidence="3">CBS 123565</strain>
    </source>
</reference>
<sequence>MRRDLEQGLPRLPTYDDAEEEEDDRQALGKARTAYVTADDLDEEDAALDEFNALPADERLRRVVQHLRDEHHYCFWCKFTYPDDTMDGCPGLTEEDHD</sequence>